<evidence type="ECO:0000256" key="8">
    <source>
        <dbReference type="ARBA" id="ARBA00022801"/>
    </source>
</evidence>
<dbReference type="PATRIC" id="fig|186479.3.peg.8695"/>
<feature type="domain" description="Uracil-DNA glycosylase-like" evidence="13">
    <location>
        <begin position="31"/>
        <end position="176"/>
    </location>
</feature>
<evidence type="ECO:0000256" key="3">
    <source>
        <dbReference type="ARBA" id="ARBA00012030"/>
    </source>
</evidence>
<proteinExistence type="inferred from homology"/>
<dbReference type="EC" id="3.2.2.27" evidence="3"/>
<evidence type="ECO:0000256" key="9">
    <source>
        <dbReference type="ARBA" id="ARBA00023004"/>
    </source>
</evidence>
<dbReference type="SMART" id="SM00987">
    <property type="entry name" value="UreE_C"/>
    <property type="match status" value="1"/>
</dbReference>
<feature type="region of interest" description="Disordered" evidence="12">
    <location>
        <begin position="186"/>
        <end position="214"/>
    </location>
</feature>
<evidence type="ECO:0000256" key="1">
    <source>
        <dbReference type="ARBA" id="ARBA00001400"/>
    </source>
</evidence>
<dbReference type="InterPro" id="IPR051536">
    <property type="entry name" value="UDG_Type-4/5"/>
</dbReference>
<dbReference type="CDD" id="cd10030">
    <property type="entry name" value="UDG-F4_TTUDGA_SPO1dp_like"/>
    <property type="match status" value="1"/>
</dbReference>
<keyword evidence="7" id="KW-0227">DNA damage</keyword>
<dbReference type="GO" id="GO:0051539">
    <property type="term" value="F:4 iron, 4 sulfur cluster binding"/>
    <property type="evidence" value="ECO:0007669"/>
    <property type="project" value="UniProtKB-KW"/>
</dbReference>
<dbReference type="InterPro" id="IPR036895">
    <property type="entry name" value="Uracil-DNA_glycosylase-like_sf"/>
</dbReference>
<keyword evidence="9" id="KW-0408">Iron</keyword>
<dbReference type="EMBL" id="LJCR01000500">
    <property type="protein sequence ID" value="KPV52570.1"/>
    <property type="molecule type" value="Genomic_DNA"/>
</dbReference>
<comment type="similarity">
    <text evidence="2">Belongs to the uracil-DNA glycosylase (UDG) superfamily. Type 4 (UDGa) family.</text>
</comment>
<organism evidence="14 15">
    <name type="scientific">Kouleothrix aurantiaca</name>
    <dbReference type="NCBI Taxonomy" id="186479"/>
    <lineage>
        <taxon>Bacteria</taxon>
        <taxon>Bacillati</taxon>
        <taxon>Chloroflexota</taxon>
        <taxon>Chloroflexia</taxon>
        <taxon>Chloroflexales</taxon>
        <taxon>Roseiflexineae</taxon>
        <taxon>Roseiflexaceae</taxon>
        <taxon>Kouleothrix</taxon>
    </lineage>
</organism>
<dbReference type="PANTHER" id="PTHR33693:SF1">
    <property type="entry name" value="TYPE-4 URACIL-DNA GLYCOSYLASE"/>
    <property type="match status" value="1"/>
</dbReference>
<dbReference type="SMART" id="SM00986">
    <property type="entry name" value="UDG"/>
    <property type="match status" value="1"/>
</dbReference>
<sequence>MGAAEELAQIAAEVQVCTACKLHRGAIKAVPGEGPADAKIMFIGEAPGFNEDRQGRPFVGAAGQFLSELLAMAGLQRQDVFIANVVKHRPPNNRDPEADEIAACGLFLERQIAAINPRVIVTLGRFSMAKWFPGEKITRIHGQPRWAGGRMIVPMMHPAAALHQPQNRPLLEADFQRLPAILEQAEREYEAHAGQPDAAPDKPDEPGLEQLSMF</sequence>
<keyword evidence="15" id="KW-1185">Reference proteome</keyword>
<protein>
    <recommendedName>
        <fullName evidence="4">Type-4 uracil-DNA glycosylase</fullName>
        <ecNumber evidence="3">3.2.2.27</ecNumber>
    </recommendedName>
</protein>
<evidence type="ECO:0000313" key="14">
    <source>
        <dbReference type="EMBL" id="KPV52570.1"/>
    </source>
</evidence>
<dbReference type="GO" id="GO:0046872">
    <property type="term" value="F:metal ion binding"/>
    <property type="evidence" value="ECO:0007669"/>
    <property type="project" value="UniProtKB-KW"/>
</dbReference>
<keyword evidence="5" id="KW-0004">4Fe-4S</keyword>
<dbReference type="GO" id="GO:0004844">
    <property type="term" value="F:uracil DNA N-glycosylase activity"/>
    <property type="evidence" value="ECO:0007669"/>
    <property type="project" value="UniProtKB-EC"/>
</dbReference>
<name>A0A0P9FHH1_9CHLR</name>
<evidence type="ECO:0000256" key="10">
    <source>
        <dbReference type="ARBA" id="ARBA00023014"/>
    </source>
</evidence>
<keyword evidence="8" id="KW-0378">Hydrolase</keyword>
<reference evidence="14 15" key="1">
    <citation type="submission" date="2015-09" db="EMBL/GenBank/DDBJ databases">
        <title>Draft genome sequence of Kouleothrix aurantiaca JCM 19913.</title>
        <authorList>
            <person name="Hemp J."/>
        </authorList>
    </citation>
    <scope>NUCLEOTIDE SEQUENCE [LARGE SCALE GENOMIC DNA]</scope>
    <source>
        <strain evidence="14 15">COM-B</strain>
    </source>
</reference>
<evidence type="ECO:0000256" key="4">
    <source>
        <dbReference type="ARBA" id="ARBA00019403"/>
    </source>
</evidence>
<dbReference type="Proteomes" id="UP000050509">
    <property type="component" value="Unassembled WGS sequence"/>
</dbReference>
<dbReference type="Gene3D" id="3.40.470.10">
    <property type="entry name" value="Uracil-DNA glycosylase-like domain"/>
    <property type="match status" value="1"/>
</dbReference>
<dbReference type="NCBIfam" id="TIGR00758">
    <property type="entry name" value="UDG_fam4"/>
    <property type="match status" value="1"/>
</dbReference>
<evidence type="ECO:0000256" key="12">
    <source>
        <dbReference type="SAM" id="MobiDB-lite"/>
    </source>
</evidence>
<accession>A0A0P9FHH1</accession>
<gene>
    <name evidence="14" type="ORF">SE17_14695</name>
</gene>
<evidence type="ECO:0000256" key="11">
    <source>
        <dbReference type="ARBA" id="ARBA00023204"/>
    </source>
</evidence>
<evidence type="ECO:0000256" key="6">
    <source>
        <dbReference type="ARBA" id="ARBA00022723"/>
    </source>
</evidence>
<dbReference type="AlphaFoldDB" id="A0A0P9FHH1"/>
<dbReference type="SUPFAM" id="SSF52141">
    <property type="entry name" value="Uracil-DNA glycosylase-like"/>
    <property type="match status" value="1"/>
</dbReference>
<dbReference type="Pfam" id="PF03167">
    <property type="entry name" value="UDG"/>
    <property type="match status" value="1"/>
</dbReference>
<evidence type="ECO:0000256" key="5">
    <source>
        <dbReference type="ARBA" id="ARBA00022485"/>
    </source>
</evidence>
<evidence type="ECO:0000313" key="15">
    <source>
        <dbReference type="Proteomes" id="UP000050509"/>
    </source>
</evidence>
<dbReference type="GO" id="GO:0006281">
    <property type="term" value="P:DNA repair"/>
    <property type="evidence" value="ECO:0007669"/>
    <property type="project" value="UniProtKB-KW"/>
</dbReference>
<keyword evidence="6" id="KW-0479">Metal-binding</keyword>
<evidence type="ECO:0000256" key="7">
    <source>
        <dbReference type="ARBA" id="ARBA00022763"/>
    </source>
</evidence>
<keyword evidence="10" id="KW-0411">Iron-sulfur</keyword>
<keyword evidence="11" id="KW-0234">DNA repair</keyword>
<comment type="caution">
    <text evidence="14">The sequence shown here is derived from an EMBL/GenBank/DDBJ whole genome shotgun (WGS) entry which is preliminary data.</text>
</comment>
<evidence type="ECO:0000259" key="13">
    <source>
        <dbReference type="SMART" id="SM00986"/>
    </source>
</evidence>
<dbReference type="PANTHER" id="PTHR33693">
    <property type="entry name" value="TYPE-5 URACIL-DNA GLYCOSYLASE"/>
    <property type="match status" value="1"/>
</dbReference>
<evidence type="ECO:0000256" key="2">
    <source>
        <dbReference type="ARBA" id="ARBA00006521"/>
    </source>
</evidence>
<comment type="catalytic activity">
    <reaction evidence="1">
        <text>Hydrolyzes single-stranded DNA or mismatched double-stranded DNA and polynucleotides, releasing free uracil.</text>
        <dbReference type="EC" id="3.2.2.27"/>
    </reaction>
</comment>
<dbReference type="InterPro" id="IPR005273">
    <property type="entry name" value="Ura-DNA_glyco_family4"/>
</dbReference>
<dbReference type="InterPro" id="IPR005122">
    <property type="entry name" value="Uracil-DNA_glycosylase-like"/>
</dbReference>